<comment type="caution">
    <text evidence="1">The sequence shown here is derived from an EMBL/GenBank/DDBJ whole genome shotgun (WGS) entry which is preliminary data.</text>
</comment>
<dbReference type="EMBL" id="JBAWSY010000006">
    <property type="protein sequence ID" value="MEI4769959.1"/>
    <property type="molecule type" value="Genomic_DNA"/>
</dbReference>
<accession>A0ABU8F5C0</accession>
<name>A0ABU8F5C0_9BACI</name>
<protein>
    <submittedName>
        <fullName evidence="1">Uncharacterized protein</fullName>
    </submittedName>
</protein>
<sequence length="115" mass="13457">MKVKEYNSTYNSNTLPSLQSHDINKILNLPDLLFYTFCNETYSINRGIYNTIDQWFYERGLVNIYKRRTFLLSFLSFINESKLNQNQHNMVKFGPGGLTKELEGFFLNSAGQPEI</sequence>
<organism evidence="1 2">
    <name type="scientific">Psychrobacillus mangrovi</name>
    <dbReference type="NCBI Taxonomy" id="3117745"/>
    <lineage>
        <taxon>Bacteria</taxon>
        <taxon>Bacillati</taxon>
        <taxon>Bacillota</taxon>
        <taxon>Bacilli</taxon>
        <taxon>Bacillales</taxon>
        <taxon>Bacillaceae</taxon>
        <taxon>Psychrobacillus</taxon>
    </lineage>
</organism>
<gene>
    <name evidence="1" type="ORF">WAX74_09920</name>
</gene>
<evidence type="ECO:0000313" key="2">
    <source>
        <dbReference type="Proteomes" id="UP001364890"/>
    </source>
</evidence>
<keyword evidence="2" id="KW-1185">Reference proteome</keyword>
<dbReference type="Proteomes" id="UP001364890">
    <property type="component" value="Unassembled WGS sequence"/>
</dbReference>
<evidence type="ECO:0000313" key="1">
    <source>
        <dbReference type="EMBL" id="MEI4769959.1"/>
    </source>
</evidence>
<proteinExistence type="predicted"/>
<reference evidence="1 2" key="1">
    <citation type="submission" date="2024-01" db="EMBL/GenBank/DDBJ databases">
        <title>Seven novel Bacillus-like species.</title>
        <authorList>
            <person name="Liu G."/>
        </authorList>
    </citation>
    <scope>NUCLEOTIDE SEQUENCE [LARGE SCALE GENOMIC DNA]</scope>
    <source>
        <strain evidence="1 2">FJAT-51614</strain>
    </source>
</reference>
<dbReference type="RefSeq" id="WP_336497520.1">
    <property type="nucleotide sequence ID" value="NZ_JBAWSY010000006.1"/>
</dbReference>